<accession>A0A0C3PZH7</accession>
<evidence type="ECO:0000313" key="2">
    <source>
        <dbReference type="EMBL" id="KIO20925.1"/>
    </source>
</evidence>
<dbReference type="Proteomes" id="UP000054248">
    <property type="component" value="Unassembled WGS sequence"/>
</dbReference>
<protein>
    <submittedName>
        <fullName evidence="2">Uncharacterized protein</fullName>
    </submittedName>
</protein>
<evidence type="ECO:0000313" key="3">
    <source>
        <dbReference type="Proteomes" id="UP000054248"/>
    </source>
</evidence>
<dbReference type="HOGENOM" id="CLU_2623816_0_0_1"/>
<sequence length="78" mass="8236">MQSVTIEDVKRVLGQYVLPCFQPDSSVAVVVSSPAKAKDIAEQFTKAGFDVESRVLEVGADEADSSDSEGEGSEVSGR</sequence>
<evidence type="ECO:0000256" key="1">
    <source>
        <dbReference type="SAM" id="MobiDB-lite"/>
    </source>
</evidence>
<reference evidence="2 3" key="1">
    <citation type="submission" date="2014-04" db="EMBL/GenBank/DDBJ databases">
        <authorList>
            <consortium name="DOE Joint Genome Institute"/>
            <person name="Kuo A."/>
            <person name="Girlanda M."/>
            <person name="Perotto S."/>
            <person name="Kohler A."/>
            <person name="Nagy L.G."/>
            <person name="Floudas D."/>
            <person name="Copeland A."/>
            <person name="Barry K.W."/>
            <person name="Cichocki N."/>
            <person name="Veneault-Fourrey C."/>
            <person name="LaButti K."/>
            <person name="Lindquist E.A."/>
            <person name="Lipzen A."/>
            <person name="Lundell T."/>
            <person name="Morin E."/>
            <person name="Murat C."/>
            <person name="Sun H."/>
            <person name="Tunlid A."/>
            <person name="Henrissat B."/>
            <person name="Grigoriev I.V."/>
            <person name="Hibbett D.S."/>
            <person name="Martin F."/>
            <person name="Nordberg H.P."/>
            <person name="Cantor M.N."/>
            <person name="Hua S.X."/>
        </authorList>
    </citation>
    <scope>NUCLEOTIDE SEQUENCE [LARGE SCALE GENOMIC DNA]</scope>
    <source>
        <strain evidence="2 3">MUT 4182</strain>
    </source>
</reference>
<dbReference type="EMBL" id="KN823155">
    <property type="protein sequence ID" value="KIO20925.1"/>
    <property type="molecule type" value="Genomic_DNA"/>
</dbReference>
<feature type="compositionally biased region" description="Acidic residues" evidence="1">
    <location>
        <begin position="59"/>
        <end position="72"/>
    </location>
</feature>
<feature type="region of interest" description="Disordered" evidence="1">
    <location>
        <begin position="58"/>
        <end position="78"/>
    </location>
</feature>
<proteinExistence type="predicted"/>
<keyword evidence="3" id="KW-1185">Reference proteome</keyword>
<dbReference type="AlphaFoldDB" id="A0A0C3PZH7"/>
<reference evidence="3" key="2">
    <citation type="submission" date="2015-01" db="EMBL/GenBank/DDBJ databases">
        <title>Evolutionary Origins and Diversification of the Mycorrhizal Mutualists.</title>
        <authorList>
            <consortium name="DOE Joint Genome Institute"/>
            <consortium name="Mycorrhizal Genomics Consortium"/>
            <person name="Kohler A."/>
            <person name="Kuo A."/>
            <person name="Nagy L.G."/>
            <person name="Floudas D."/>
            <person name="Copeland A."/>
            <person name="Barry K.W."/>
            <person name="Cichocki N."/>
            <person name="Veneault-Fourrey C."/>
            <person name="LaButti K."/>
            <person name="Lindquist E.A."/>
            <person name="Lipzen A."/>
            <person name="Lundell T."/>
            <person name="Morin E."/>
            <person name="Murat C."/>
            <person name="Riley R."/>
            <person name="Ohm R."/>
            <person name="Sun H."/>
            <person name="Tunlid A."/>
            <person name="Henrissat B."/>
            <person name="Grigoriev I.V."/>
            <person name="Hibbett D.S."/>
            <person name="Martin F."/>
        </authorList>
    </citation>
    <scope>NUCLEOTIDE SEQUENCE [LARGE SCALE GENOMIC DNA]</scope>
    <source>
        <strain evidence="3">MUT 4182</strain>
    </source>
</reference>
<name>A0A0C3PZH7_9AGAM</name>
<gene>
    <name evidence="2" type="ORF">M407DRAFT_132412</name>
</gene>
<dbReference type="STRING" id="1051891.A0A0C3PZH7"/>
<organism evidence="2 3">
    <name type="scientific">Tulasnella calospora MUT 4182</name>
    <dbReference type="NCBI Taxonomy" id="1051891"/>
    <lineage>
        <taxon>Eukaryota</taxon>
        <taxon>Fungi</taxon>
        <taxon>Dikarya</taxon>
        <taxon>Basidiomycota</taxon>
        <taxon>Agaricomycotina</taxon>
        <taxon>Agaricomycetes</taxon>
        <taxon>Cantharellales</taxon>
        <taxon>Tulasnellaceae</taxon>
        <taxon>Tulasnella</taxon>
    </lineage>
</organism>